<reference evidence="1 2" key="1">
    <citation type="submission" date="2014-07" db="EMBL/GenBank/DDBJ databases">
        <title>Draft genome sequence of Thalassospira profundimaris S25-3-2.</title>
        <authorList>
            <person name="Lai Q."/>
            <person name="Shao Z."/>
        </authorList>
    </citation>
    <scope>NUCLEOTIDE SEQUENCE [LARGE SCALE GENOMIC DNA]</scope>
    <source>
        <strain evidence="1 2">S25-3-2</strain>
    </source>
</reference>
<sequence length="77" mass="8874">MTFLPANGCSIRVCTFVSLFRKGCASCEISAKIQESRALEWFEQKTWSGFERRIERYPLKQQNTLERFPLKGAGGRL</sequence>
<dbReference type="AlphaFoldDB" id="A0A367WFM1"/>
<evidence type="ECO:0000313" key="2">
    <source>
        <dbReference type="Proteomes" id="UP000252517"/>
    </source>
</evidence>
<accession>A0A367WFM1</accession>
<proteinExistence type="predicted"/>
<protein>
    <submittedName>
        <fullName evidence="1">Uncharacterized protein</fullName>
    </submittedName>
</protein>
<organism evidence="1 2">
    <name type="scientific">Thalassospira profundimaris</name>
    <dbReference type="NCBI Taxonomy" id="502049"/>
    <lineage>
        <taxon>Bacteria</taxon>
        <taxon>Pseudomonadati</taxon>
        <taxon>Pseudomonadota</taxon>
        <taxon>Alphaproteobacteria</taxon>
        <taxon>Rhodospirillales</taxon>
        <taxon>Thalassospiraceae</taxon>
        <taxon>Thalassospira</taxon>
    </lineage>
</organism>
<gene>
    <name evidence="1" type="ORF">TH25_24970</name>
</gene>
<comment type="caution">
    <text evidence="1">The sequence shown here is derived from an EMBL/GenBank/DDBJ whole genome shotgun (WGS) entry which is preliminary data.</text>
</comment>
<dbReference type="Proteomes" id="UP000252517">
    <property type="component" value="Unassembled WGS sequence"/>
</dbReference>
<evidence type="ECO:0000313" key="1">
    <source>
        <dbReference type="EMBL" id="RCK40187.1"/>
    </source>
</evidence>
<dbReference type="EMBL" id="JPWH01000044">
    <property type="protein sequence ID" value="RCK40187.1"/>
    <property type="molecule type" value="Genomic_DNA"/>
</dbReference>
<name>A0A367WFM1_9PROT</name>